<evidence type="ECO:0000313" key="8">
    <source>
        <dbReference type="EMBL" id="ANC76158.1"/>
    </source>
</evidence>
<keyword evidence="2" id="KW-0805">Transcription regulation</keyword>
<accession>A0A160IJB3</accession>
<dbReference type="CDD" id="cd06170">
    <property type="entry name" value="LuxR_C_like"/>
    <property type="match status" value="1"/>
</dbReference>
<dbReference type="InterPro" id="IPR039420">
    <property type="entry name" value="WalR-like"/>
</dbReference>
<dbReference type="Pfam" id="PF00072">
    <property type="entry name" value="Response_reg"/>
    <property type="match status" value="1"/>
</dbReference>
<name>A0A160IJB3_9BACL</name>
<dbReference type="GO" id="GO:0006355">
    <property type="term" value="P:regulation of DNA-templated transcription"/>
    <property type="evidence" value="ECO:0007669"/>
    <property type="project" value="InterPro"/>
</dbReference>
<proteinExistence type="predicted"/>
<dbReference type="Pfam" id="PF00196">
    <property type="entry name" value="GerE"/>
    <property type="match status" value="1"/>
</dbReference>
<evidence type="ECO:0000259" key="6">
    <source>
        <dbReference type="PROSITE" id="PS50043"/>
    </source>
</evidence>
<evidence type="ECO:0000256" key="3">
    <source>
        <dbReference type="ARBA" id="ARBA00023125"/>
    </source>
</evidence>
<dbReference type="Gene3D" id="3.40.50.2300">
    <property type="match status" value="1"/>
</dbReference>
<evidence type="ECO:0000256" key="2">
    <source>
        <dbReference type="ARBA" id="ARBA00023015"/>
    </source>
</evidence>
<dbReference type="PRINTS" id="PR00038">
    <property type="entry name" value="HTHLUXR"/>
</dbReference>
<dbReference type="InterPro" id="IPR016032">
    <property type="entry name" value="Sig_transdc_resp-reg_C-effctor"/>
</dbReference>
<dbReference type="PROSITE" id="PS00622">
    <property type="entry name" value="HTH_LUXR_1"/>
    <property type="match status" value="1"/>
</dbReference>
<dbReference type="GO" id="GO:0005737">
    <property type="term" value="C:cytoplasm"/>
    <property type="evidence" value="ECO:0007669"/>
    <property type="project" value="UniProtKB-SubCell"/>
</dbReference>
<dbReference type="GO" id="GO:0003677">
    <property type="term" value="F:DNA binding"/>
    <property type="evidence" value="ECO:0007669"/>
    <property type="project" value="UniProtKB-KW"/>
</dbReference>
<keyword evidence="9" id="KW-1185">Reference proteome</keyword>
<keyword evidence="1 5" id="KW-0597">Phosphoprotein</keyword>
<dbReference type="SUPFAM" id="SSF46894">
    <property type="entry name" value="C-terminal effector domain of the bipartite response regulators"/>
    <property type="match status" value="1"/>
</dbReference>
<reference evidence="8 9" key="1">
    <citation type="submission" date="2016-04" db="EMBL/GenBank/DDBJ databases">
        <title>Complete genome sequence of Fictibacillus phosphorivorans G25-29, a strain toxic to nematodes.</title>
        <authorList>
            <person name="Zheng Z."/>
        </authorList>
    </citation>
    <scope>NUCLEOTIDE SEQUENCE [LARGE SCALE GENOMIC DNA]</scope>
    <source>
        <strain evidence="8 9">G25-29</strain>
    </source>
</reference>
<dbReference type="InterPro" id="IPR000792">
    <property type="entry name" value="Tscrpt_reg_LuxR_C"/>
</dbReference>
<sequence>MTQPIRLLIVDDHHLAREGVKEILECQTEFEIVGEASNGIQAIEKTKTLMPDLVLMDISMPKMNGFEATKEIKKQFPNVKVVIMTVSYDITDWFEALKRGAQGYLLKNLNTEDMLNGLKAYAMDEIPMSKEMAFRIWKEFKRDGQAEQALSVREQDVLQLVAKGHSNKEISKVLNISENTVKTHMKNILGKLHLENRVQLASYAYDNGIV</sequence>
<gene>
    <name evidence="8" type="ORF">ABE65_004770</name>
</gene>
<dbReference type="InterPro" id="IPR011006">
    <property type="entry name" value="CheY-like_superfamily"/>
</dbReference>
<dbReference type="KEGG" id="fpn:ABE65_004770"/>
<dbReference type="PANTHER" id="PTHR43214">
    <property type="entry name" value="TWO-COMPONENT RESPONSE REGULATOR"/>
    <property type="match status" value="1"/>
</dbReference>
<evidence type="ECO:0000256" key="4">
    <source>
        <dbReference type="ARBA" id="ARBA00023163"/>
    </source>
</evidence>
<dbReference type="InterPro" id="IPR001789">
    <property type="entry name" value="Sig_transdc_resp-reg_receiver"/>
</dbReference>
<evidence type="ECO:0000256" key="5">
    <source>
        <dbReference type="PROSITE-ProRule" id="PRU00169"/>
    </source>
</evidence>
<dbReference type="STRING" id="1221500.ABE65_004770"/>
<dbReference type="AlphaFoldDB" id="A0A160IJB3"/>
<dbReference type="InterPro" id="IPR058245">
    <property type="entry name" value="NreC/VraR/RcsB-like_REC"/>
</dbReference>
<dbReference type="CDD" id="cd17535">
    <property type="entry name" value="REC_NarL-like"/>
    <property type="match status" value="1"/>
</dbReference>
<dbReference type="PROSITE" id="PS50043">
    <property type="entry name" value="HTH_LUXR_2"/>
    <property type="match status" value="1"/>
</dbReference>
<organism evidence="8 9">
    <name type="scientific">Fictibacillus phosphorivorans</name>
    <dbReference type="NCBI Taxonomy" id="1221500"/>
    <lineage>
        <taxon>Bacteria</taxon>
        <taxon>Bacillati</taxon>
        <taxon>Bacillota</taxon>
        <taxon>Bacilli</taxon>
        <taxon>Bacillales</taxon>
        <taxon>Fictibacillaceae</taxon>
        <taxon>Fictibacillus</taxon>
    </lineage>
</organism>
<dbReference type="SMART" id="SM00421">
    <property type="entry name" value="HTH_LUXR"/>
    <property type="match status" value="1"/>
</dbReference>
<keyword evidence="4" id="KW-0804">Transcription</keyword>
<feature type="modified residue" description="4-aspartylphosphate" evidence="5">
    <location>
        <position position="57"/>
    </location>
</feature>
<dbReference type="PROSITE" id="PS50110">
    <property type="entry name" value="RESPONSE_REGULATORY"/>
    <property type="match status" value="1"/>
</dbReference>
<protein>
    <submittedName>
        <fullName evidence="8">DNA-binding response regulator</fullName>
    </submittedName>
</protein>
<evidence type="ECO:0000313" key="9">
    <source>
        <dbReference type="Proteomes" id="UP000076623"/>
    </source>
</evidence>
<dbReference type="RefSeq" id="WP_066391915.1">
    <property type="nucleotide sequence ID" value="NZ_CP015378.1"/>
</dbReference>
<feature type="domain" description="HTH luxR-type" evidence="6">
    <location>
        <begin position="143"/>
        <end position="208"/>
    </location>
</feature>
<dbReference type="SMART" id="SM00448">
    <property type="entry name" value="REC"/>
    <property type="match status" value="1"/>
</dbReference>
<evidence type="ECO:0000256" key="1">
    <source>
        <dbReference type="ARBA" id="ARBA00022553"/>
    </source>
</evidence>
<keyword evidence="3 8" id="KW-0238">DNA-binding</keyword>
<dbReference type="SUPFAM" id="SSF52172">
    <property type="entry name" value="CheY-like"/>
    <property type="match status" value="1"/>
</dbReference>
<dbReference type="Proteomes" id="UP000076623">
    <property type="component" value="Chromosome"/>
</dbReference>
<feature type="domain" description="Response regulatory" evidence="7">
    <location>
        <begin position="6"/>
        <end position="122"/>
    </location>
</feature>
<dbReference type="EMBL" id="CP015378">
    <property type="protein sequence ID" value="ANC76158.1"/>
    <property type="molecule type" value="Genomic_DNA"/>
</dbReference>
<dbReference type="GO" id="GO:0000160">
    <property type="term" value="P:phosphorelay signal transduction system"/>
    <property type="evidence" value="ECO:0007669"/>
    <property type="project" value="InterPro"/>
</dbReference>
<dbReference type="PANTHER" id="PTHR43214:SF43">
    <property type="entry name" value="TWO-COMPONENT RESPONSE REGULATOR"/>
    <property type="match status" value="1"/>
</dbReference>
<evidence type="ECO:0000259" key="7">
    <source>
        <dbReference type="PROSITE" id="PS50110"/>
    </source>
</evidence>